<keyword evidence="8" id="KW-0055">Arginine biosynthesis</keyword>
<evidence type="ECO:0000256" key="1">
    <source>
        <dbReference type="ARBA" id="ARBA00005077"/>
    </source>
</evidence>
<dbReference type="SUPFAM" id="SSF52317">
    <property type="entry name" value="Class I glutamine amidotransferase-like"/>
    <property type="match status" value="1"/>
</dbReference>
<dbReference type="EC" id="6.3.5.5" evidence="8"/>
<dbReference type="UniPathway" id="UPA00070">
    <property type="reaction ID" value="UER00115"/>
</dbReference>
<gene>
    <name evidence="8" type="primary">carA</name>
    <name evidence="10" type="ORF">XD92_0686</name>
</gene>
<name>A0A117M0L1_9BACT</name>
<dbReference type="PROSITE" id="PS51273">
    <property type="entry name" value="GATASE_TYPE_1"/>
    <property type="match status" value="1"/>
</dbReference>
<dbReference type="Pfam" id="PF00117">
    <property type="entry name" value="GATase"/>
    <property type="match status" value="1"/>
</dbReference>
<dbReference type="HAMAP" id="MF_01209">
    <property type="entry name" value="CPSase_S_chain"/>
    <property type="match status" value="1"/>
</dbReference>
<evidence type="ECO:0000256" key="7">
    <source>
        <dbReference type="ARBA" id="ARBA00048816"/>
    </source>
</evidence>
<evidence type="ECO:0000256" key="6">
    <source>
        <dbReference type="ARBA" id="ARBA00022962"/>
    </source>
</evidence>
<dbReference type="InterPro" id="IPR036480">
    <property type="entry name" value="CarbP_synth_ssu_N_sf"/>
</dbReference>
<feature type="binding site" evidence="8">
    <location>
        <position position="253"/>
    </location>
    <ligand>
        <name>L-glutamine</name>
        <dbReference type="ChEBI" id="CHEBI:58359"/>
    </ligand>
</feature>
<dbReference type="InterPro" id="IPR035686">
    <property type="entry name" value="CPSase_GATase1"/>
</dbReference>
<dbReference type="GO" id="GO:0005524">
    <property type="term" value="F:ATP binding"/>
    <property type="evidence" value="ECO:0007669"/>
    <property type="project" value="UniProtKB-UniRule"/>
</dbReference>
<feature type="region of interest" description="CPSase" evidence="8">
    <location>
        <begin position="1"/>
        <end position="174"/>
    </location>
</feature>
<feature type="binding site" evidence="8">
    <location>
        <position position="221"/>
    </location>
    <ligand>
        <name>L-glutamine</name>
        <dbReference type="ChEBI" id="CHEBI:58359"/>
    </ligand>
</feature>
<keyword evidence="5 8" id="KW-0067">ATP-binding</keyword>
<dbReference type="FunFam" id="3.50.30.20:FF:000002">
    <property type="entry name" value="Carbamoyl-phosphate synthase 1, mitochondrial"/>
    <property type="match status" value="1"/>
</dbReference>
<dbReference type="EMBL" id="LGGN01000106">
    <property type="protein sequence ID" value="KUK77802.1"/>
    <property type="molecule type" value="Genomic_DNA"/>
</dbReference>
<comment type="similarity">
    <text evidence="2 8">Belongs to the CarA family.</text>
</comment>
<keyword evidence="3 8" id="KW-0436">Ligase</keyword>
<feature type="binding site" evidence="8">
    <location>
        <position position="250"/>
    </location>
    <ligand>
        <name>L-glutamine</name>
        <dbReference type="ChEBI" id="CHEBI:58359"/>
    </ligand>
</feature>
<comment type="catalytic activity">
    <reaction evidence="8">
        <text>L-glutamine + H2O = L-glutamate + NH4(+)</text>
        <dbReference type="Rhea" id="RHEA:15889"/>
        <dbReference type="ChEBI" id="CHEBI:15377"/>
        <dbReference type="ChEBI" id="CHEBI:28938"/>
        <dbReference type="ChEBI" id="CHEBI:29985"/>
        <dbReference type="ChEBI" id="CHEBI:58359"/>
    </reaction>
</comment>
<feature type="domain" description="Carbamoyl-phosphate synthase small subunit N-terminal" evidence="9">
    <location>
        <begin position="5"/>
        <end position="143"/>
    </location>
</feature>
<dbReference type="GO" id="GO:0004359">
    <property type="term" value="F:glutaminase activity"/>
    <property type="evidence" value="ECO:0007669"/>
    <property type="project" value="RHEA"/>
</dbReference>
<feature type="binding site" evidence="8">
    <location>
        <position position="294"/>
    </location>
    <ligand>
        <name>L-glutamine</name>
        <dbReference type="ChEBI" id="CHEBI:58359"/>
    </ligand>
</feature>
<comment type="function">
    <text evidence="8">Small subunit of the glutamine-dependent carbamoyl phosphate synthetase (CPSase). CPSase catalyzes the formation of carbamoyl phosphate from the ammonia moiety of glutamine, carbonate, and phosphate donated by ATP, constituting the first step of 2 biosynthetic pathways, one leading to arginine and/or urea and the other to pyrimidine nucleotides. The small subunit (glutamine amidotransferase) binds and cleaves glutamine to supply the large subunit with the substrate ammonia.</text>
</comment>
<comment type="caution">
    <text evidence="10">The sequence shown here is derived from an EMBL/GenBank/DDBJ whole genome shotgun (WGS) entry which is preliminary data.</text>
</comment>
<dbReference type="GO" id="GO:0044205">
    <property type="term" value="P:'de novo' UMP biosynthetic process"/>
    <property type="evidence" value="ECO:0007669"/>
    <property type="project" value="UniProtKB-UniRule"/>
</dbReference>
<dbReference type="InterPro" id="IPR006274">
    <property type="entry name" value="CarbamoylP_synth_ssu"/>
</dbReference>
<comment type="catalytic activity">
    <reaction evidence="7 8">
        <text>hydrogencarbonate + L-glutamine + 2 ATP + H2O = carbamoyl phosphate + L-glutamate + 2 ADP + phosphate + 2 H(+)</text>
        <dbReference type="Rhea" id="RHEA:18633"/>
        <dbReference type="ChEBI" id="CHEBI:15377"/>
        <dbReference type="ChEBI" id="CHEBI:15378"/>
        <dbReference type="ChEBI" id="CHEBI:17544"/>
        <dbReference type="ChEBI" id="CHEBI:29985"/>
        <dbReference type="ChEBI" id="CHEBI:30616"/>
        <dbReference type="ChEBI" id="CHEBI:43474"/>
        <dbReference type="ChEBI" id="CHEBI:58228"/>
        <dbReference type="ChEBI" id="CHEBI:58359"/>
        <dbReference type="ChEBI" id="CHEBI:456216"/>
        <dbReference type="EC" id="6.3.5.5"/>
    </reaction>
</comment>
<evidence type="ECO:0000256" key="5">
    <source>
        <dbReference type="ARBA" id="ARBA00022840"/>
    </source>
</evidence>
<dbReference type="GO" id="GO:0006526">
    <property type="term" value="P:L-arginine biosynthetic process"/>
    <property type="evidence" value="ECO:0007669"/>
    <property type="project" value="UniProtKB-UniRule"/>
</dbReference>
<dbReference type="InterPro" id="IPR029062">
    <property type="entry name" value="Class_I_gatase-like"/>
</dbReference>
<feature type="active site" evidence="8">
    <location>
        <position position="333"/>
    </location>
</feature>
<evidence type="ECO:0000313" key="11">
    <source>
        <dbReference type="Proteomes" id="UP000053860"/>
    </source>
</evidence>
<dbReference type="InterPro" id="IPR050472">
    <property type="entry name" value="Anth_synth/Amidotransfase"/>
</dbReference>
<dbReference type="PRINTS" id="PR00097">
    <property type="entry name" value="ANTSNTHASEII"/>
</dbReference>
<dbReference type="Gene3D" id="3.40.50.880">
    <property type="match status" value="1"/>
</dbReference>
<dbReference type="CDD" id="cd01744">
    <property type="entry name" value="GATase1_CPSase"/>
    <property type="match status" value="1"/>
</dbReference>
<dbReference type="PANTHER" id="PTHR43418:SF7">
    <property type="entry name" value="CARBAMOYL-PHOSPHATE SYNTHASE SMALL CHAIN"/>
    <property type="match status" value="1"/>
</dbReference>
<evidence type="ECO:0000259" key="9">
    <source>
        <dbReference type="SMART" id="SM01097"/>
    </source>
</evidence>
<dbReference type="Proteomes" id="UP000053860">
    <property type="component" value="Unassembled WGS sequence"/>
</dbReference>
<keyword evidence="8" id="KW-0665">Pyrimidine biosynthesis</keyword>
<dbReference type="PRINTS" id="PR00099">
    <property type="entry name" value="CPSGATASE"/>
</dbReference>
<evidence type="ECO:0000256" key="4">
    <source>
        <dbReference type="ARBA" id="ARBA00022741"/>
    </source>
</evidence>
<feature type="binding site" evidence="8">
    <location>
        <position position="293"/>
    </location>
    <ligand>
        <name>L-glutamine</name>
        <dbReference type="ChEBI" id="CHEBI:58359"/>
    </ligand>
</feature>
<dbReference type="AlphaFoldDB" id="A0A117M0L1"/>
<organism evidence="10 11">
    <name type="scientific">Proteiniphilum acetatigenes</name>
    <dbReference type="NCBI Taxonomy" id="294710"/>
    <lineage>
        <taxon>Bacteria</taxon>
        <taxon>Pseudomonadati</taxon>
        <taxon>Bacteroidota</taxon>
        <taxon>Bacteroidia</taxon>
        <taxon>Bacteroidales</taxon>
        <taxon>Dysgonomonadaceae</taxon>
        <taxon>Proteiniphilum</taxon>
    </lineage>
</organism>
<dbReference type="PRINTS" id="PR00096">
    <property type="entry name" value="GATASE"/>
</dbReference>
<dbReference type="InterPro" id="IPR002474">
    <property type="entry name" value="CarbamoylP_synth_ssu_N"/>
</dbReference>
<dbReference type="PATRIC" id="fig|294710.3.peg.974"/>
<dbReference type="InterPro" id="IPR017926">
    <property type="entry name" value="GATASE"/>
</dbReference>
<feature type="binding site" evidence="8">
    <location>
        <position position="223"/>
    </location>
    <ligand>
        <name>L-glutamine</name>
        <dbReference type="ChEBI" id="CHEBI:58359"/>
    </ligand>
</feature>
<dbReference type="NCBIfam" id="NF009475">
    <property type="entry name" value="PRK12838.1"/>
    <property type="match status" value="1"/>
</dbReference>
<accession>A0A117M0L1</accession>
<dbReference type="PANTHER" id="PTHR43418">
    <property type="entry name" value="MULTIFUNCTIONAL TRYPTOPHAN BIOSYNTHESIS PROTEIN-RELATED"/>
    <property type="match status" value="1"/>
</dbReference>
<feature type="binding site" evidence="8">
    <location>
        <position position="291"/>
    </location>
    <ligand>
        <name>L-glutamine</name>
        <dbReference type="ChEBI" id="CHEBI:58359"/>
    </ligand>
</feature>
<dbReference type="GO" id="GO:0006207">
    <property type="term" value="P:'de novo' pyrimidine nucleobase biosynthetic process"/>
    <property type="evidence" value="ECO:0007669"/>
    <property type="project" value="InterPro"/>
</dbReference>
<dbReference type="SUPFAM" id="SSF52021">
    <property type="entry name" value="Carbamoyl phosphate synthetase, small subunit N-terminal domain"/>
    <property type="match status" value="1"/>
</dbReference>
<evidence type="ECO:0000256" key="8">
    <source>
        <dbReference type="HAMAP-Rule" id="MF_01209"/>
    </source>
</evidence>
<evidence type="ECO:0000256" key="2">
    <source>
        <dbReference type="ARBA" id="ARBA00007800"/>
    </source>
</evidence>
<reference evidence="11" key="1">
    <citation type="journal article" date="2015" name="MBio">
        <title>Genome-Resolved Metagenomic Analysis Reveals Roles for Candidate Phyla and Other Microbial Community Members in Biogeochemical Transformations in Oil Reservoirs.</title>
        <authorList>
            <person name="Hu P."/>
            <person name="Tom L."/>
            <person name="Singh A."/>
            <person name="Thomas B.C."/>
            <person name="Baker B.J."/>
            <person name="Piceno Y.M."/>
            <person name="Andersen G.L."/>
            <person name="Banfield J.F."/>
        </authorList>
    </citation>
    <scope>NUCLEOTIDE SEQUENCE [LARGE SCALE GENOMIC DNA]</scope>
</reference>
<comment type="subunit">
    <text evidence="8">Composed of two chains; the small (or glutamine) chain promotes the hydrolysis of glutamine to ammonia, which is used by the large (or ammonia) chain to synthesize carbamoyl phosphate. Tetramer of heterodimers (alpha,beta)4.</text>
</comment>
<feature type="active site" evidence="8">
    <location>
        <position position="335"/>
    </location>
</feature>
<feature type="active site" description="Nucleophile" evidence="8">
    <location>
        <position position="249"/>
    </location>
</feature>
<evidence type="ECO:0000313" key="10">
    <source>
        <dbReference type="EMBL" id="KUK77802.1"/>
    </source>
</evidence>
<evidence type="ECO:0000256" key="3">
    <source>
        <dbReference type="ARBA" id="ARBA00022598"/>
    </source>
</evidence>
<protein>
    <recommendedName>
        <fullName evidence="8">Carbamoyl phosphate synthase small chain</fullName>
        <ecNumber evidence="8">6.3.5.5</ecNumber>
    </recommendedName>
    <alternativeName>
        <fullName evidence="8">Carbamoyl phosphate synthetase glutamine chain</fullName>
    </alternativeName>
</protein>
<dbReference type="NCBIfam" id="TIGR01368">
    <property type="entry name" value="CPSaseIIsmall"/>
    <property type="match status" value="1"/>
</dbReference>
<keyword evidence="8" id="KW-0028">Amino-acid biosynthesis</keyword>
<dbReference type="Gene3D" id="3.50.30.20">
    <property type="entry name" value="Carbamoyl-phosphate synthase small subunit, N-terminal domain"/>
    <property type="match status" value="1"/>
</dbReference>
<keyword evidence="4 8" id="KW-0547">Nucleotide-binding</keyword>
<dbReference type="GO" id="GO:0006541">
    <property type="term" value="P:glutamine metabolic process"/>
    <property type="evidence" value="ECO:0007669"/>
    <property type="project" value="InterPro"/>
</dbReference>
<comment type="pathway">
    <text evidence="8">Pyrimidine metabolism; UMP biosynthesis via de novo pathway; (S)-dihydroorotate from bicarbonate: step 1/3.</text>
</comment>
<sequence length="360" mass="40305">MKQERIAKIVLENGMEFTGKSFGFERSVSGEVVFNTAMTGYPESLTDPSYKGQILVSTYPLIGNYGVPAPDEKEGLHTYYESDRIHVSALIISDYSFNYHHWNAAKSLQEWLIEHKIPGVYDVDTRALAQILRERGTMLGKILIDGDADWYDPSGENLVKTVSVDTPVTYGSGRIHIGLIDCGVKNNIIRQLLRLDTKVTRLPWDFDVSRESFDGIFLTNGPGDPKQCGATIDNLKKVLLKEIPVFGICLGSQLMALAAGADTYKLKYGHRSHNQPVQQKGSSRCYITSQNHGYAVDPHSIPPEWDIYFENVNDGTVEGIIHKEKPFFSTQFHPEASGGPTDTQFLFEDFINSIKSRCDE</sequence>
<proteinExistence type="inferred from homology"/>
<feature type="binding site" evidence="8">
    <location>
        <position position="49"/>
    </location>
    <ligand>
        <name>L-glutamine</name>
        <dbReference type="ChEBI" id="CHEBI:58359"/>
    </ligand>
</feature>
<dbReference type="GO" id="GO:0004088">
    <property type="term" value="F:carbamoyl-phosphate synthase (glutamine-hydrolyzing) activity"/>
    <property type="evidence" value="ECO:0007669"/>
    <property type="project" value="UniProtKB-UniRule"/>
</dbReference>
<dbReference type="Pfam" id="PF00988">
    <property type="entry name" value="CPSase_sm_chain"/>
    <property type="match status" value="1"/>
</dbReference>
<comment type="pathway">
    <text evidence="1 8">Amino-acid biosynthesis; L-arginine biosynthesis; carbamoyl phosphate from bicarbonate: step 1/1.</text>
</comment>
<dbReference type="SMART" id="SM01097">
    <property type="entry name" value="CPSase_sm_chain"/>
    <property type="match status" value="1"/>
</dbReference>
<dbReference type="UniPathway" id="UPA00068">
    <property type="reaction ID" value="UER00171"/>
</dbReference>
<keyword evidence="6 8" id="KW-0315">Glutamine amidotransferase</keyword>